<gene>
    <name evidence="7" type="ORF">APHIGO_LOCUS12146</name>
</gene>
<dbReference type="PANTHER" id="PTHR11610:SF173">
    <property type="entry name" value="LIPASE DOMAIN-CONTAINING PROTEIN-RELATED"/>
    <property type="match status" value="1"/>
</dbReference>
<evidence type="ECO:0000313" key="8">
    <source>
        <dbReference type="Proteomes" id="UP001154329"/>
    </source>
</evidence>
<name>A0A9P0JJ64_APHGO</name>
<dbReference type="AlphaFoldDB" id="A0A9P0JJ64"/>
<evidence type="ECO:0000256" key="3">
    <source>
        <dbReference type="ARBA" id="ARBA00022525"/>
    </source>
</evidence>
<dbReference type="SUPFAM" id="SSF53474">
    <property type="entry name" value="alpha/beta-Hydrolases"/>
    <property type="match status" value="1"/>
</dbReference>
<dbReference type="EMBL" id="OU899037">
    <property type="protein sequence ID" value="CAH1738906.1"/>
    <property type="molecule type" value="Genomic_DNA"/>
</dbReference>
<dbReference type="InterPro" id="IPR000734">
    <property type="entry name" value="TAG_lipase"/>
</dbReference>
<feature type="signal peptide" evidence="5">
    <location>
        <begin position="1"/>
        <end position="18"/>
    </location>
</feature>
<organism evidence="7 8">
    <name type="scientific">Aphis gossypii</name>
    <name type="common">Cotton aphid</name>
    <dbReference type="NCBI Taxonomy" id="80765"/>
    <lineage>
        <taxon>Eukaryota</taxon>
        <taxon>Metazoa</taxon>
        <taxon>Ecdysozoa</taxon>
        <taxon>Arthropoda</taxon>
        <taxon>Hexapoda</taxon>
        <taxon>Insecta</taxon>
        <taxon>Pterygota</taxon>
        <taxon>Neoptera</taxon>
        <taxon>Paraneoptera</taxon>
        <taxon>Hemiptera</taxon>
        <taxon>Sternorrhyncha</taxon>
        <taxon>Aphidomorpha</taxon>
        <taxon>Aphidoidea</taxon>
        <taxon>Aphididae</taxon>
        <taxon>Aphidini</taxon>
        <taxon>Aphis</taxon>
        <taxon>Aphis</taxon>
    </lineage>
</organism>
<evidence type="ECO:0000256" key="2">
    <source>
        <dbReference type="ARBA" id="ARBA00010701"/>
    </source>
</evidence>
<dbReference type="GO" id="GO:0017171">
    <property type="term" value="F:serine hydrolase activity"/>
    <property type="evidence" value="ECO:0007669"/>
    <property type="project" value="TreeGrafter"/>
</dbReference>
<evidence type="ECO:0000256" key="4">
    <source>
        <dbReference type="RuleBase" id="RU004262"/>
    </source>
</evidence>
<reference evidence="7" key="1">
    <citation type="submission" date="2022-02" db="EMBL/GenBank/DDBJ databases">
        <authorList>
            <person name="King R."/>
        </authorList>
    </citation>
    <scope>NUCLEOTIDE SEQUENCE</scope>
</reference>
<dbReference type="Proteomes" id="UP001154329">
    <property type="component" value="Chromosome 4"/>
</dbReference>
<evidence type="ECO:0000256" key="5">
    <source>
        <dbReference type="SAM" id="SignalP"/>
    </source>
</evidence>
<protein>
    <recommendedName>
        <fullName evidence="6">Lipase domain-containing protein</fullName>
    </recommendedName>
</protein>
<dbReference type="InterPro" id="IPR029058">
    <property type="entry name" value="AB_hydrolase_fold"/>
</dbReference>
<feature type="domain" description="Lipase" evidence="6">
    <location>
        <begin position="41"/>
        <end position="161"/>
    </location>
</feature>
<dbReference type="GO" id="GO:0005615">
    <property type="term" value="C:extracellular space"/>
    <property type="evidence" value="ECO:0007669"/>
    <property type="project" value="TreeGrafter"/>
</dbReference>
<dbReference type="Pfam" id="PF00151">
    <property type="entry name" value="Lipase"/>
    <property type="match status" value="1"/>
</dbReference>
<reference evidence="7" key="2">
    <citation type="submission" date="2022-10" db="EMBL/GenBank/DDBJ databases">
        <authorList>
            <consortium name="ENA_rothamsted_submissions"/>
            <consortium name="culmorum"/>
            <person name="King R."/>
        </authorList>
    </citation>
    <scope>NUCLEOTIDE SEQUENCE</scope>
</reference>
<keyword evidence="5" id="KW-0732">Signal</keyword>
<accession>A0A9P0JJ64</accession>
<dbReference type="PANTHER" id="PTHR11610">
    <property type="entry name" value="LIPASE"/>
    <property type="match status" value="1"/>
</dbReference>
<comment type="similarity">
    <text evidence="2 4">Belongs to the AB hydrolase superfamily. Lipase family.</text>
</comment>
<evidence type="ECO:0000313" key="7">
    <source>
        <dbReference type="EMBL" id="CAH1738906.1"/>
    </source>
</evidence>
<comment type="subcellular location">
    <subcellularLocation>
        <location evidence="1">Secreted</location>
    </subcellularLocation>
</comment>
<dbReference type="Gene3D" id="3.40.50.1820">
    <property type="entry name" value="alpha/beta hydrolase"/>
    <property type="match status" value="1"/>
</dbReference>
<evidence type="ECO:0000259" key="6">
    <source>
        <dbReference type="Pfam" id="PF00151"/>
    </source>
</evidence>
<keyword evidence="8" id="KW-1185">Reference proteome</keyword>
<sequence>MRIYVIILVLFLVHKSRSEIVEQIVEAIVMLPSIPADGFKFFYLNSNLGKDNIIEIKYGDEQSIMQHWIKDAPLKLTTHGWDTSVDSKSNEQSLVVEINYAYVAVGGFNIISVDWSVVAMDPKYPQPAALTVAVGAVIATFLERVADITKINPYDIHLIGYIVSVLTY</sequence>
<keyword evidence="3" id="KW-0964">Secreted</keyword>
<proteinExistence type="inferred from homology"/>
<dbReference type="GO" id="GO:0016298">
    <property type="term" value="F:lipase activity"/>
    <property type="evidence" value="ECO:0007669"/>
    <property type="project" value="InterPro"/>
</dbReference>
<dbReference type="GO" id="GO:0016042">
    <property type="term" value="P:lipid catabolic process"/>
    <property type="evidence" value="ECO:0007669"/>
    <property type="project" value="TreeGrafter"/>
</dbReference>
<evidence type="ECO:0000256" key="1">
    <source>
        <dbReference type="ARBA" id="ARBA00004613"/>
    </source>
</evidence>
<feature type="chain" id="PRO_5040355682" description="Lipase domain-containing protein" evidence="5">
    <location>
        <begin position="19"/>
        <end position="168"/>
    </location>
</feature>
<dbReference type="InterPro" id="IPR013818">
    <property type="entry name" value="Lipase"/>
</dbReference>